<comment type="caution">
    <text evidence="1">The sequence shown here is derived from an EMBL/GenBank/DDBJ whole genome shotgun (WGS) entry which is preliminary data.</text>
</comment>
<reference evidence="1" key="1">
    <citation type="submission" date="2019-03" db="EMBL/GenBank/DDBJ databases">
        <title>Single cell metagenomics reveals metabolic interactions within the superorganism composed of flagellate Streblomastix strix and complex community of Bacteroidetes bacteria on its surface.</title>
        <authorList>
            <person name="Treitli S.C."/>
            <person name="Kolisko M."/>
            <person name="Husnik F."/>
            <person name="Keeling P."/>
            <person name="Hampl V."/>
        </authorList>
    </citation>
    <scope>NUCLEOTIDE SEQUENCE</scope>
    <source>
        <strain evidence="1">STM</strain>
    </source>
</reference>
<evidence type="ECO:0000313" key="1">
    <source>
        <dbReference type="EMBL" id="KAA6310378.1"/>
    </source>
</evidence>
<accession>A0A5J4PND3</accession>
<name>A0A5J4PND3_9ZZZZ</name>
<dbReference type="AlphaFoldDB" id="A0A5J4PND3"/>
<protein>
    <recommendedName>
        <fullName evidence="2">DUF349 domain-containing protein</fullName>
    </recommendedName>
</protein>
<organism evidence="1">
    <name type="scientific">termite gut metagenome</name>
    <dbReference type="NCBI Taxonomy" id="433724"/>
    <lineage>
        <taxon>unclassified sequences</taxon>
        <taxon>metagenomes</taxon>
        <taxon>organismal metagenomes</taxon>
    </lineage>
</organism>
<dbReference type="EMBL" id="SNRY01007456">
    <property type="protein sequence ID" value="KAA6310378.1"/>
    <property type="molecule type" value="Genomic_DNA"/>
</dbReference>
<dbReference type="InterPro" id="IPR007139">
    <property type="entry name" value="DUF349"/>
</dbReference>
<gene>
    <name evidence="1" type="ORF">EZS27_038309</name>
</gene>
<feature type="non-terminal residue" evidence="1">
    <location>
        <position position="1"/>
    </location>
</feature>
<evidence type="ECO:0008006" key="2">
    <source>
        <dbReference type="Google" id="ProtNLM"/>
    </source>
</evidence>
<sequence length="118" mass="13973">PQKMNVKIFERFRKACDEFFLKKGNFFKGIKEDMSENLKKKEDLCQKAEALKDSTDWKETSDILVKLQKEWKTVGNVPRKYSDILWKRFIGACDYFFEQKGKATSSQRSVEAENMMLK</sequence>
<dbReference type="Pfam" id="PF03993">
    <property type="entry name" value="DUF349"/>
    <property type="match status" value="1"/>
</dbReference>
<proteinExistence type="predicted"/>